<organism evidence="4 5">
    <name type="scientific">Helianthus annuus</name>
    <name type="common">Common sunflower</name>
    <dbReference type="NCBI Taxonomy" id="4232"/>
    <lineage>
        <taxon>Eukaryota</taxon>
        <taxon>Viridiplantae</taxon>
        <taxon>Streptophyta</taxon>
        <taxon>Embryophyta</taxon>
        <taxon>Tracheophyta</taxon>
        <taxon>Spermatophyta</taxon>
        <taxon>Magnoliopsida</taxon>
        <taxon>eudicotyledons</taxon>
        <taxon>Gunneridae</taxon>
        <taxon>Pentapetalae</taxon>
        <taxon>asterids</taxon>
        <taxon>campanulids</taxon>
        <taxon>Asterales</taxon>
        <taxon>Asteraceae</taxon>
        <taxon>Asteroideae</taxon>
        <taxon>Heliantheae alliance</taxon>
        <taxon>Heliantheae</taxon>
        <taxon>Helianthus</taxon>
    </lineage>
</organism>
<dbReference type="OrthoDB" id="418495at2759"/>
<dbReference type="PANTHER" id="PTHR46248:SF12">
    <property type="entry name" value="TERNARY COMPLEX FACTOR MIP1 LEUCINE-ZIPPER PROTEIN"/>
    <property type="match status" value="1"/>
</dbReference>
<accession>A0A251TZB2</accession>
<keyword evidence="5" id="KW-1185">Reference proteome</keyword>
<dbReference type="Gramene" id="mRNA:HanXRQr2_Chr09g0391091">
    <property type="protein sequence ID" value="mRNA:HanXRQr2_Chr09g0391091"/>
    <property type="gene ID" value="HanXRQr2_Chr09g0391091"/>
</dbReference>
<gene>
    <name evidence="4" type="ORF">HannXRQ_Chr09g0259031</name>
    <name evidence="3" type="ORF">HanXRQr2_Chr09g0391091</name>
</gene>
<protein>
    <recommendedName>
        <fullName evidence="2">DUF547 domain-containing protein</fullName>
    </recommendedName>
</protein>
<dbReference type="EMBL" id="CM007898">
    <property type="protein sequence ID" value="OTG15311.1"/>
    <property type="molecule type" value="Genomic_DNA"/>
</dbReference>
<feature type="chain" id="PRO_5012219690" description="DUF547 domain-containing protein" evidence="1">
    <location>
        <begin position="20"/>
        <end position="159"/>
    </location>
</feature>
<evidence type="ECO:0000313" key="5">
    <source>
        <dbReference type="Proteomes" id="UP000215914"/>
    </source>
</evidence>
<dbReference type="AlphaFoldDB" id="A0A251TZB2"/>
<proteinExistence type="predicted"/>
<reference evidence="4" key="2">
    <citation type="submission" date="2017-02" db="EMBL/GenBank/DDBJ databases">
        <title>Sunflower complete genome.</title>
        <authorList>
            <person name="Langlade N."/>
            <person name="Munos S."/>
        </authorList>
    </citation>
    <scope>NUCLEOTIDE SEQUENCE [LARGE SCALE GENOMIC DNA]</scope>
    <source>
        <tissue evidence="4">Leaves</tissue>
    </source>
</reference>
<sequence length="159" mass="17888">MNASLLICRLKLLLEKLASVNLEGLTHQQKLAFWINTCNICMMNAYLEHGIPESPEIMPTLMQKATINAGGYLLNAISIDHFILRLPNRLKLSCLQSPKQTEIRGKFGLEWSELLVMFALCNGGSWSSAVRVYTSAQVESELAIAKRDYLKGYPRKCKV</sequence>
<dbReference type="OMA" id="WINTCNI"/>
<dbReference type="InterPro" id="IPR006869">
    <property type="entry name" value="DUF547"/>
</dbReference>
<reference evidence="3" key="3">
    <citation type="submission" date="2020-06" db="EMBL/GenBank/DDBJ databases">
        <title>Helianthus annuus Genome sequencing and assembly Release 2.</title>
        <authorList>
            <person name="Gouzy J."/>
            <person name="Langlade N."/>
            <person name="Munos S."/>
        </authorList>
    </citation>
    <scope>NUCLEOTIDE SEQUENCE</scope>
    <source>
        <tissue evidence="3">Leaves</tissue>
    </source>
</reference>
<keyword evidence="1" id="KW-0732">Signal</keyword>
<dbReference type="Proteomes" id="UP000215914">
    <property type="component" value="Chromosome 9"/>
</dbReference>
<reference evidence="3 5" key="1">
    <citation type="journal article" date="2017" name="Nature">
        <title>The sunflower genome provides insights into oil metabolism, flowering and Asterid evolution.</title>
        <authorList>
            <person name="Badouin H."/>
            <person name="Gouzy J."/>
            <person name="Grassa C.J."/>
            <person name="Murat F."/>
            <person name="Staton S.E."/>
            <person name="Cottret L."/>
            <person name="Lelandais-Briere C."/>
            <person name="Owens G.L."/>
            <person name="Carrere S."/>
            <person name="Mayjonade B."/>
            <person name="Legrand L."/>
            <person name="Gill N."/>
            <person name="Kane N.C."/>
            <person name="Bowers J.E."/>
            <person name="Hubner S."/>
            <person name="Bellec A."/>
            <person name="Berard A."/>
            <person name="Berges H."/>
            <person name="Blanchet N."/>
            <person name="Boniface M.C."/>
            <person name="Brunel D."/>
            <person name="Catrice O."/>
            <person name="Chaidir N."/>
            <person name="Claudel C."/>
            <person name="Donnadieu C."/>
            <person name="Faraut T."/>
            <person name="Fievet G."/>
            <person name="Helmstetter N."/>
            <person name="King M."/>
            <person name="Knapp S.J."/>
            <person name="Lai Z."/>
            <person name="Le Paslier M.C."/>
            <person name="Lippi Y."/>
            <person name="Lorenzon L."/>
            <person name="Mandel J.R."/>
            <person name="Marage G."/>
            <person name="Marchand G."/>
            <person name="Marquand E."/>
            <person name="Bret-Mestries E."/>
            <person name="Morien E."/>
            <person name="Nambeesan S."/>
            <person name="Nguyen T."/>
            <person name="Pegot-Espagnet P."/>
            <person name="Pouilly N."/>
            <person name="Raftis F."/>
            <person name="Sallet E."/>
            <person name="Schiex T."/>
            <person name="Thomas J."/>
            <person name="Vandecasteele C."/>
            <person name="Vares D."/>
            <person name="Vear F."/>
            <person name="Vautrin S."/>
            <person name="Crespi M."/>
            <person name="Mangin B."/>
            <person name="Burke J.M."/>
            <person name="Salse J."/>
            <person name="Munos S."/>
            <person name="Vincourt P."/>
            <person name="Rieseberg L.H."/>
            <person name="Langlade N.B."/>
        </authorList>
    </citation>
    <scope>NUCLEOTIDE SEQUENCE [LARGE SCALE GENOMIC DNA]</scope>
    <source>
        <strain evidence="5">cv. SF193</strain>
        <tissue evidence="3">Leaves</tissue>
    </source>
</reference>
<dbReference type="EMBL" id="MNCJ02000324">
    <property type="protein sequence ID" value="KAF5791123.1"/>
    <property type="molecule type" value="Genomic_DNA"/>
</dbReference>
<name>A0A251TZB2_HELAN</name>
<feature type="domain" description="DUF547" evidence="2">
    <location>
        <begin position="23"/>
        <end position="150"/>
    </location>
</feature>
<evidence type="ECO:0000259" key="2">
    <source>
        <dbReference type="Pfam" id="PF04784"/>
    </source>
</evidence>
<evidence type="ECO:0000256" key="1">
    <source>
        <dbReference type="SAM" id="SignalP"/>
    </source>
</evidence>
<evidence type="ECO:0000313" key="4">
    <source>
        <dbReference type="EMBL" id="OTG15311.1"/>
    </source>
</evidence>
<dbReference type="InParanoid" id="A0A251TZB2"/>
<feature type="signal peptide" evidence="1">
    <location>
        <begin position="1"/>
        <end position="19"/>
    </location>
</feature>
<dbReference type="PANTHER" id="PTHR46248">
    <property type="entry name" value="EXPRESSED PROTEIN"/>
    <property type="match status" value="1"/>
</dbReference>
<evidence type="ECO:0000313" key="3">
    <source>
        <dbReference type="EMBL" id="KAF5791123.1"/>
    </source>
</evidence>
<dbReference type="Pfam" id="PF04784">
    <property type="entry name" value="DUF547"/>
    <property type="match status" value="1"/>
</dbReference>